<dbReference type="Proteomes" id="UP001391051">
    <property type="component" value="Unassembled WGS sequence"/>
</dbReference>
<gene>
    <name evidence="2" type="ORF">PG986_006442</name>
</gene>
<dbReference type="GeneID" id="92075726"/>
<accession>A0ABR1QKN6</accession>
<comment type="caution">
    <text evidence="2">The sequence shown here is derived from an EMBL/GenBank/DDBJ whole genome shotgun (WGS) entry which is preliminary data.</text>
</comment>
<sequence>MVIRSASAQPSDVPGSFQALIYRNAGWETDASYDLSEPSPPHKKAKLPAKRLSERGCGRWTGSKSETERDFQNGDRQTEGDPDNGR</sequence>
<keyword evidence="3" id="KW-1185">Reference proteome</keyword>
<evidence type="ECO:0000313" key="2">
    <source>
        <dbReference type="EMBL" id="KAK7957220.1"/>
    </source>
</evidence>
<evidence type="ECO:0000313" key="3">
    <source>
        <dbReference type="Proteomes" id="UP001391051"/>
    </source>
</evidence>
<feature type="compositionally biased region" description="Basic and acidic residues" evidence="1">
    <location>
        <begin position="65"/>
        <end position="86"/>
    </location>
</feature>
<organism evidence="2 3">
    <name type="scientific">Apiospora aurea</name>
    <dbReference type="NCBI Taxonomy" id="335848"/>
    <lineage>
        <taxon>Eukaryota</taxon>
        <taxon>Fungi</taxon>
        <taxon>Dikarya</taxon>
        <taxon>Ascomycota</taxon>
        <taxon>Pezizomycotina</taxon>
        <taxon>Sordariomycetes</taxon>
        <taxon>Xylariomycetidae</taxon>
        <taxon>Amphisphaeriales</taxon>
        <taxon>Apiosporaceae</taxon>
        <taxon>Apiospora</taxon>
    </lineage>
</organism>
<name>A0ABR1QKN6_9PEZI</name>
<dbReference type="EMBL" id="JAQQWE010000004">
    <property type="protein sequence ID" value="KAK7957220.1"/>
    <property type="molecule type" value="Genomic_DNA"/>
</dbReference>
<evidence type="ECO:0000256" key="1">
    <source>
        <dbReference type="SAM" id="MobiDB-lite"/>
    </source>
</evidence>
<feature type="region of interest" description="Disordered" evidence="1">
    <location>
        <begin position="31"/>
        <end position="86"/>
    </location>
</feature>
<protein>
    <submittedName>
        <fullName evidence="2">Uncharacterized protein</fullName>
    </submittedName>
</protein>
<reference evidence="2 3" key="1">
    <citation type="submission" date="2023-01" db="EMBL/GenBank/DDBJ databases">
        <title>Analysis of 21 Apiospora genomes using comparative genomics revels a genus with tremendous synthesis potential of carbohydrate active enzymes and secondary metabolites.</title>
        <authorList>
            <person name="Sorensen T."/>
        </authorList>
    </citation>
    <scope>NUCLEOTIDE SEQUENCE [LARGE SCALE GENOMIC DNA]</scope>
    <source>
        <strain evidence="2 3">CBS 24483</strain>
    </source>
</reference>
<dbReference type="RefSeq" id="XP_066702526.1">
    <property type="nucleotide sequence ID" value="XM_066842664.1"/>
</dbReference>
<proteinExistence type="predicted"/>